<sequence>YCHNKNVRNSNHIVPAEYESRTEKFTNCKWFLPGIRQMEDALYFSYASFNEFQNYFYWSSSAGKYKWYSFYEQDITKARATKYLIEENDYAESGGDTEDDFTSHSGTGGRADRTEILRIRAFRIDLEPYDY</sequence>
<feature type="non-terminal residue" evidence="1">
    <location>
        <position position="1"/>
    </location>
</feature>
<reference evidence="1" key="2">
    <citation type="journal article" date="2021" name="PeerJ">
        <title>Extensive microbial diversity within the chicken gut microbiome revealed by metagenomics and culture.</title>
        <authorList>
            <person name="Gilroy R."/>
            <person name="Ravi A."/>
            <person name="Getino M."/>
            <person name="Pursley I."/>
            <person name="Horton D.L."/>
            <person name="Alikhan N.F."/>
            <person name="Baker D."/>
            <person name="Gharbi K."/>
            <person name="Hall N."/>
            <person name="Watson M."/>
            <person name="Adriaenssens E.M."/>
            <person name="Foster-Nyarko E."/>
            <person name="Jarju S."/>
            <person name="Secka A."/>
            <person name="Antonio M."/>
            <person name="Oren A."/>
            <person name="Chaudhuri R.R."/>
            <person name="La Ragione R."/>
            <person name="Hildebrand F."/>
            <person name="Pallen M.J."/>
        </authorList>
    </citation>
    <scope>NUCLEOTIDE SEQUENCE</scope>
    <source>
        <strain evidence="1">ChiHjej13B12-12457</strain>
    </source>
</reference>
<gene>
    <name evidence="1" type="ORF">IAC94_04165</name>
</gene>
<dbReference type="EMBL" id="DVHI01000054">
    <property type="protein sequence ID" value="HIR62702.1"/>
    <property type="molecule type" value="Genomic_DNA"/>
</dbReference>
<comment type="caution">
    <text evidence="1">The sequence shown here is derived from an EMBL/GenBank/DDBJ whole genome shotgun (WGS) entry which is preliminary data.</text>
</comment>
<proteinExistence type="predicted"/>
<dbReference type="AlphaFoldDB" id="A0A9D1E159"/>
<organism evidence="1 2">
    <name type="scientific">Candidatus Coprenecus avistercoris</name>
    <dbReference type="NCBI Taxonomy" id="2840730"/>
    <lineage>
        <taxon>Bacteria</taxon>
        <taxon>Pseudomonadati</taxon>
        <taxon>Bacteroidota</taxon>
        <taxon>Bacteroidia</taxon>
        <taxon>Bacteroidales</taxon>
        <taxon>Rikenellaceae</taxon>
        <taxon>Rikenellaceae incertae sedis</taxon>
        <taxon>Candidatus Coprenecus</taxon>
    </lineage>
</organism>
<protein>
    <submittedName>
        <fullName evidence="1">Uncharacterized protein</fullName>
    </submittedName>
</protein>
<accession>A0A9D1E159</accession>
<evidence type="ECO:0000313" key="1">
    <source>
        <dbReference type="EMBL" id="HIR62702.1"/>
    </source>
</evidence>
<evidence type="ECO:0000313" key="2">
    <source>
        <dbReference type="Proteomes" id="UP000886744"/>
    </source>
</evidence>
<reference evidence="1" key="1">
    <citation type="submission" date="2020-10" db="EMBL/GenBank/DDBJ databases">
        <authorList>
            <person name="Gilroy R."/>
        </authorList>
    </citation>
    <scope>NUCLEOTIDE SEQUENCE</scope>
    <source>
        <strain evidence="1">ChiHjej13B12-12457</strain>
    </source>
</reference>
<dbReference type="Proteomes" id="UP000886744">
    <property type="component" value="Unassembled WGS sequence"/>
</dbReference>
<name>A0A9D1E159_9BACT</name>